<keyword evidence="2" id="KW-0430">Lectin</keyword>
<proteinExistence type="predicted"/>
<dbReference type="Proteomes" id="UP000694923">
    <property type="component" value="Unplaced"/>
</dbReference>
<dbReference type="SUPFAM" id="SSF51101">
    <property type="entry name" value="Mannose-binding lectins"/>
    <property type="match status" value="1"/>
</dbReference>
<evidence type="ECO:0000259" key="4">
    <source>
        <dbReference type="PROSITE" id="PS51752"/>
    </source>
</evidence>
<sequence length="328" mass="35602">MRTRASRADPSSPVHPCLEVANWSTPPGGPGPKPGTTVLALPLAEEEEGRRSCPRIGEYLAKDEKQEQRQERAEDEQALFGLEPRSAWIFPLGLQGVKERDLRDMDGSGIPPPLSSSRSPSGLSLIPFGSGEDIKGQMQGSRYTGRPSALSLPEPGTRRPEAMLLLLTLALLGTNSCWAAQLYGNRGGTYFSTSEDYEYEITGIRVSTGGLGLIKSVQVKFGPFWDDVRGASGGDTQEFLLWSDEYITEAYGSFKAFLRYLVLCTNLGRCVSFGKDAGKTFSAFPSQEGQVLTGIFGQYGLLGIKGIGFKWDYPPVESTPTPTNVTSK</sequence>
<gene>
    <name evidence="6" type="primary">LOC103585378</name>
</gene>
<dbReference type="Gene3D" id="2.100.10.30">
    <property type="entry name" value="Jacalin-like lectin domain"/>
    <property type="match status" value="1"/>
</dbReference>
<evidence type="ECO:0000313" key="5">
    <source>
        <dbReference type="Proteomes" id="UP000694923"/>
    </source>
</evidence>
<dbReference type="Pfam" id="PF01419">
    <property type="entry name" value="Jacalin"/>
    <property type="match status" value="1"/>
</dbReference>
<evidence type="ECO:0000256" key="2">
    <source>
        <dbReference type="ARBA" id="ARBA00022734"/>
    </source>
</evidence>
<keyword evidence="5" id="KW-1185">Reference proteome</keyword>
<dbReference type="PANTHER" id="PTHR33589">
    <property type="entry name" value="OS11G0524900 PROTEIN"/>
    <property type="match status" value="1"/>
</dbReference>
<dbReference type="PROSITE" id="PS51752">
    <property type="entry name" value="JACALIN_LECTIN"/>
    <property type="match status" value="1"/>
</dbReference>
<organism evidence="5 6">
    <name type="scientific">Galeopterus variegatus</name>
    <name type="common">Malayan flying lemur</name>
    <name type="synonym">Cynocephalus variegatus</name>
    <dbReference type="NCBI Taxonomy" id="482537"/>
    <lineage>
        <taxon>Eukaryota</taxon>
        <taxon>Metazoa</taxon>
        <taxon>Chordata</taxon>
        <taxon>Craniata</taxon>
        <taxon>Vertebrata</taxon>
        <taxon>Euteleostomi</taxon>
        <taxon>Mammalia</taxon>
        <taxon>Eutheria</taxon>
        <taxon>Euarchontoglires</taxon>
        <taxon>Dermoptera</taxon>
        <taxon>Cynocephalidae</taxon>
        <taxon>Galeopterus</taxon>
    </lineage>
</organism>
<protein>
    <submittedName>
        <fullName evidence="6">Zymogen granule protein 16 homolog B-like</fullName>
    </submittedName>
</protein>
<keyword evidence="1" id="KW-0732">Signal</keyword>
<feature type="domain" description="Jacalin-type lectin" evidence="4">
    <location>
        <begin position="177"/>
        <end position="313"/>
    </location>
</feature>
<name>A0ABM0Q840_GALVR</name>
<dbReference type="InterPro" id="IPR001229">
    <property type="entry name" value="Jacalin-like_lectin_dom"/>
</dbReference>
<evidence type="ECO:0000256" key="1">
    <source>
        <dbReference type="ARBA" id="ARBA00022729"/>
    </source>
</evidence>
<dbReference type="SMART" id="SM00915">
    <property type="entry name" value="Jacalin"/>
    <property type="match status" value="1"/>
</dbReference>
<dbReference type="CDD" id="cd09611">
    <property type="entry name" value="Jacalin_ZG16_like"/>
    <property type="match status" value="1"/>
</dbReference>
<dbReference type="InterPro" id="IPR036404">
    <property type="entry name" value="Jacalin-like_lectin_dom_sf"/>
</dbReference>
<evidence type="ECO:0000313" key="6">
    <source>
        <dbReference type="RefSeq" id="XP_008564531.1"/>
    </source>
</evidence>
<accession>A0ABM0Q840</accession>
<dbReference type="PANTHER" id="PTHR33589:SF1">
    <property type="entry name" value="ZYMOGEN GRANULE PROTEIN 16 HOMOLOG B"/>
    <property type="match status" value="1"/>
</dbReference>
<reference evidence="6" key="1">
    <citation type="submission" date="2025-08" db="UniProtKB">
        <authorList>
            <consortium name="RefSeq"/>
        </authorList>
    </citation>
    <scope>IDENTIFICATION</scope>
</reference>
<dbReference type="InterPro" id="IPR052321">
    <property type="entry name" value="PolyBind_ProtTraffic"/>
</dbReference>
<evidence type="ECO:0000256" key="3">
    <source>
        <dbReference type="SAM" id="MobiDB-lite"/>
    </source>
</evidence>
<dbReference type="GeneID" id="103585378"/>
<dbReference type="RefSeq" id="XP_008564531.1">
    <property type="nucleotide sequence ID" value="XM_008566309.1"/>
</dbReference>
<feature type="region of interest" description="Disordered" evidence="3">
    <location>
        <begin position="1"/>
        <end position="37"/>
    </location>
</feature>